<dbReference type="EMBL" id="LAZR01000820">
    <property type="protein sequence ID" value="KKN57078.1"/>
    <property type="molecule type" value="Genomic_DNA"/>
</dbReference>
<dbReference type="SUPFAM" id="SSF56954">
    <property type="entry name" value="Outer membrane efflux proteins (OEP)"/>
    <property type="match status" value="1"/>
</dbReference>
<name>A0A0F9UTW4_9ZZZZ</name>
<comment type="caution">
    <text evidence="1">The sequence shown here is derived from an EMBL/GenBank/DDBJ whole genome shotgun (WGS) entry which is preliminary data.</text>
</comment>
<feature type="non-terminal residue" evidence="1">
    <location>
        <position position="1"/>
    </location>
</feature>
<dbReference type="AlphaFoldDB" id="A0A0F9UTW4"/>
<dbReference type="InterPro" id="IPR003423">
    <property type="entry name" value="OMP_efflux"/>
</dbReference>
<evidence type="ECO:0008006" key="2">
    <source>
        <dbReference type="Google" id="ProtNLM"/>
    </source>
</evidence>
<dbReference type="InterPro" id="IPR010131">
    <property type="entry name" value="MdtP/NodT-like"/>
</dbReference>
<dbReference type="PANTHER" id="PTHR30203">
    <property type="entry name" value="OUTER MEMBRANE CATION EFFLUX PROTEIN"/>
    <property type="match status" value="1"/>
</dbReference>
<protein>
    <recommendedName>
        <fullName evidence="2">TolC family protein</fullName>
    </recommendedName>
</protein>
<gene>
    <name evidence="1" type="ORF">LCGC14_0566050</name>
</gene>
<dbReference type="Gene3D" id="2.20.200.10">
    <property type="entry name" value="Outer membrane efflux proteins (OEP)"/>
    <property type="match status" value="1"/>
</dbReference>
<reference evidence="1" key="1">
    <citation type="journal article" date="2015" name="Nature">
        <title>Complex archaea that bridge the gap between prokaryotes and eukaryotes.</title>
        <authorList>
            <person name="Spang A."/>
            <person name="Saw J.H."/>
            <person name="Jorgensen S.L."/>
            <person name="Zaremba-Niedzwiedzka K."/>
            <person name="Martijn J."/>
            <person name="Lind A.E."/>
            <person name="van Eijk R."/>
            <person name="Schleper C."/>
            <person name="Guy L."/>
            <person name="Ettema T.J."/>
        </authorList>
    </citation>
    <scope>NUCLEOTIDE SEQUENCE</scope>
</reference>
<dbReference type="Pfam" id="PF02321">
    <property type="entry name" value="OEP"/>
    <property type="match status" value="1"/>
</dbReference>
<evidence type="ECO:0000313" key="1">
    <source>
        <dbReference type="EMBL" id="KKN57078.1"/>
    </source>
</evidence>
<dbReference type="Gene3D" id="1.20.1600.10">
    <property type="entry name" value="Outer membrane efflux proteins (OEP)"/>
    <property type="match status" value="1"/>
</dbReference>
<proteinExistence type="predicted"/>
<dbReference type="GO" id="GO:0015562">
    <property type="term" value="F:efflux transmembrane transporter activity"/>
    <property type="evidence" value="ECO:0007669"/>
    <property type="project" value="InterPro"/>
</dbReference>
<accession>A0A0F9UTW4</accession>
<sequence>SSDAFRLYLSDVLCLEVAGWIKEQELDQNLRNLQSLLGQFTVMKVAIPDIYPDVVLQPTELPRQILGQRPDLKAAYLSIQSSQLHTQVAYKELLPSLNVQAMLENIATTARDALFVSPVWALLGQLTAPLYQGGRLRALAEIAELDIAIAYQVYKEKLLAAVIQIEDYISQEQSLQKQLHHLKVAYQSANNNLINYKRSYRTGLVSMLDLLIIQQQTYDLIRK</sequence>
<organism evidence="1">
    <name type="scientific">marine sediment metagenome</name>
    <dbReference type="NCBI Taxonomy" id="412755"/>
    <lineage>
        <taxon>unclassified sequences</taxon>
        <taxon>metagenomes</taxon>
        <taxon>ecological metagenomes</taxon>
    </lineage>
</organism>